<dbReference type="RefSeq" id="WP_314798419.1">
    <property type="nucleotide sequence ID" value="NZ_CP130319.1"/>
</dbReference>
<evidence type="ECO:0000256" key="2">
    <source>
        <dbReference type="SAM" id="SignalP"/>
    </source>
</evidence>
<sequence>MKKFRTITLAVALTTALSMGAVGAQASTLSMNVDTGNSGRTTTAPIGTLGTGTGSTTITGTGTTTPSGYTGSNYDATAPGMGLGTGVNTPNFSGNGTTGNYNGSLTTPNTYSGYGTTRGTGVMDHINGFGTNVGDKAEDVAERAQRGVNRSVNTVDRMSTKSLSTTPPSTYGTSYRAYSTTDTSKGMNWGWLGLLGLLGLFGMRSSNRGRDESYR</sequence>
<dbReference type="AlphaFoldDB" id="A0AA96LMB4"/>
<accession>A0AA96LMB4</accession>
<dbReference type="NCBIfam" id="NF038039">
    <property type="entry name" value="WGxxGxxG-CTERM"/>
    <property type="match status" value="1"/>
</dbReference>
<dbReference type="KEGG" id="proo:MJB10_21865"/>
<keyword evidence="2" id="KW-0732">Signal</keyword>
<feature type="region of interest" description="Disordered" evidence="1">
    <location>
        <begin position="36"/>
        <end position="66"/>
    </location>
</feature>
<feature type="compositionally biased region" description="Polar residues" evidence="1">
    <location>
        <begin position="36"/>
        <end position="45"/>
    </location>
</feature>
<organism evidence="3 4">
    <name type="scientific">Paenibacillus roseopurpureus</name>
    <dbReference type="NCBI Taxonomy" id="2918901"/>
    <lineage>
        <taxon>Bacteria</taxon>
        <taxon>Bacillati</taxon>
        <taxon>Bacillota</taxon>
        <taxon>Bacilli</taxon>
        <taxon>Bacillales</taxon>
        <taxon>Paenibacillaceae</taxon>
        <taxon>Paenibacillus</taxon>
    </lineage>
</organism>
<evidence type="ECO:0000256" key="1">
    <source>
        <dbReference type="SAM" id="MobiDB-lite"/>
    </source>
</evidence>
<feature type="signal peptide" evidence="2">
    <location>
        <begin position="1"/>
        <end position="26"/>
    </location>
</feature>
<gene>
    <name evidence="3" type="ORF">MJB10_21865</name>
</gene>
<proteinExistence type="predicted"/>
<reference evidence="3" key="1">
    <citation type="submission" date="2022-02" db="EMBL/GenBank/DDBJ databases">
        <title>Paenibacillus sp. MBLB1832 Whole Genome Shotgun Sequencing.</title>
        <authorList>
            <person name="Hwang C.Y."/>
            <person name="Cho E.-S."/>
            <person name="Seo M.-J."/>
        </authorList>
    </citation>
    <scope>NUCLEOTIDE SEQUENCE</scope>
    <source>
        <strain evidence="3">MBLB1832</strain>
    </source>
</reference>
<feature type="chain" id="PRO_5041664053" evidence="2">
    <location>
        <begin position="27"/>
        <end position="215"/>
    </location>
</feature>
<dbReference type="Proteomes" id="UP001304650">
    <property type="component" value="Chromosome"/>
</dbReference>
<feature type="compositionally biased region" description="Low complexity" evidence="1">
    <location>
        <begin position="54"/>
        <end position="66"/>
    </location>
</feature>
<dbReference type="NCBIfam" id="NF041742">
    <property type="entry name" value="WGxxGxxG_fam"/>
    <property type="match status" value="1"/>
</dbReference>
<dbReference type="EMBL" id="CP130319">
    <property type="protein sequence ID" value="WNR43722.1"/>
    <property type="molecule type" value="Genomic_DNA"/>
</dbReference>
<evidence type="ECO:0000313" key="4">
    <source>
        <dbReference type="Proteomes" id="UP001304650"/>
    </source>
</evidence>
<keyword evidence="4" id="KW-1185">Reference proteome</keyword>
<name>A0AA96LMB4_9BACL</name>
<protein>
    <submittedName>
        <fullName evidence="3">WGxxGxxG family protein</fullName>
    </submittedName>
</protein>
<evidence type="ECO:0000313" key="3">
    <source>
        <dbReference type="EMBL" id="WNR43722.1"/>
    </source>
</evidence>